<protein>
    <submittedName>
        <fullName evidence="1">Uncharacterized protein</fullName>
    </submittedName>
</protein>
<organism evidence="1 2">
    <name type="scientific">Morus notabilis</name>
    <dbReference type="NCBI Taxonomy" id="981085"/>
    <lineage>
        <taxon>Eukaryota</taxon>
        <taxon>Viridiplantae</taxon>
        <taxon>Streptophyta</taxon>
        <taxon>Embryophyta</taxon>
        <taxon>Tracheophyta</taxon>
        <taxon>Spermatophyta</taxon>
        <taxon>Magnoliopsida</taxon>
        <taxon>eudicotyledons</taxon>
        <taxon>Gunneridae</taxon>
        <taxon>Pentapetalae</taxon>
        <taxon>rosids</taxon>
        <taxon>fabids</taxon>
        <taxon>Rosales</taxon>
        <taxon>Moraceae</taxon>
        <taxon>Moreae</taxon>
        <taxon>Morus</taxon>
    </lineage>
</organism>
<gene>
    <name evidence="1" type="ORF">L484_024958</name>
</gene>
<dbReference type="AlphaFoldDB" id="W9QVE5"/>
<proteinExistence type="predicted"/>
<keyword evidence="2" id="KW-1185">Reference proteome</keyword>
<evidence type="ECO:0000313" key="2">
    <source>
        <dbReference type="Proteomes" id="UP000030645"/>
    </source>
</evidence>
<name>W9QVE5_9ROSA</name>
<sequence>MAWRAAALVVGRRSAGRSAICRFKQEEQCRGTARRIFRKKWSCMGTAVLGKYHRGASSGFLIY</sequence>
<accession>W9QVE5</accession>
<reference evidence="2" key="1">
    <citation type="submission" date="2013-01" db="EMBL/GenBank/DDBJ databases">
        <title>Draft Genome Sequence of a Mulberry Tree, Morus notabilis C.K. Schneid.</title>
        <authorList>
            <person name="He N."/>
            <person name="Zhao S."/>
        </authorList>
    </citation>
    <scope>NUCLEOTIDE SEQUENCE</scope>
</reference>
<dbReference type="Proteomes" id="UP000030645">
    <property type="component" value="Unassembled WGS sequence"/>
</dbReference>
<dbReference type="EMBL" id="KE343721">
    <property type="protein sequence ID" value="EXB39263.1"/>
    <property type="molecule type" value="Genomic_DNA"/>
</dbReference>
<evidence type="ECO:0000313" key="1">
    <source>
        <dbReference type="EMBL" id="EXB39263.1"/>
    </source>
</evidence>